<accession>A0AAD5X7V0</accession>
<evidence type="ECO:0000313" key="4">
    <source>
        <dbReference type="EMBL" id="KAJ3055235.1"/>
    </source>
</evidence>
<dbReference type="GO" id="GO:0009982">
    <property type="term" value="F:pseudouridine synthase activity"/>
    <property type="evidence" value="ECO:0007669"/>
    <property type="project" value="InterPro"/>
</dbReference>
<dbReference type="InterPro" id="IPR006145">
    <property type="entry name" value="PsdUridine_synth_RsuA/RluA"/>
</dbReference>
<dbReference type="PANTHER" id="PTHR21600">
    <property type="entry name" value="MITOCHONDRIAL RNA PSEUDOURIDINE SYNTHASE"/>
    <property type="match status" value="1"/>
</dbReference>
<dbReference type="Gene3D" id="3.30.2350.10">
    <property type="entry name" value="Pseudouridine synthase"/>
    <property type="match status" value="1"/>
</dbReference>
<evidence type="ECO:0000256" key="2">
    <source>
        <dbReference type="SAM" id="MobiDB-lite"/>
    </source>
</evidence>
<name>A0AAD5X7V0_9FUNG</name>
<dbReference type="EMBL" id="JADGJD010000089">
    <property type="protein sequence ID" value="KAJ3055235.1"/>
    <property type="molecule type" value="Genomic_DNA"/>
</dbReference>
<evidence type="ECO:0000313" key="5">
    <source>
        <dbReference type="Proteomes" id="UP001212841"/>
    </source>
</evidence>
<comment type="caution">
    <text evidence="4">The sequence shown here is derived from an EMBL/GenBank/DDBJ whole genome shotgun (WGS) entry which is preliminary data.</text>
</comment>
<sequence>MAPTEVSMLDTQTAQKRKRTQKPVQQSQPTLDPATLPIAPRPEPPISIRGHDPRYKRDFQIDVLYYDTNYLITYKPRAEDSSVLEANCLYGSGYRKHTPHSFEGILEKTDKPLVDDPKEKKVIIGTESLPGKPSTTEVEVLSRAYFLTYPVTHVRLRPLTGRRHQLRVHLSSIGHSILGDYTYEDPFTTVAFRTMLHSWKTIVPLPSGPLRIETDEPFAELLTEGPVEYNLKIPRVLVAVDGAITLEGAGQGLGQGVETDVGKDGESFEAVTTTAPDVAENREAQDSIS</sequence>
<keyword evidence="5" id="KW-1185">Reference proteome</keyword>
<comment type="similarity">
    <text evidence="1">Belongs to the pseudouridine synthase RluA family.</text>
</comment>
<dbReference type="SUPFAM" id="SSF55120">
    <property type="entry name" value="Pseudouridine synthase"/>
    <property type="match status" value="1"/>
</dbReference>
<evidence type="ECO:0000259" key="3">
    <source>
        <dbReference type="Pfam" id="PF00849"/>
    </source>
</evidence>
<evidence type="ECO:0000256" key="1">
    <source>
        <dbReference type="ARBA" id="ARBA00010876"/>
    </source>
</evidence>
<dbReference type="Proteomes" id="UP001212841">
    <property type="component" value="Unassembled WGS sequence"/>
</dbReference>
<organism evidence="4 5">
    <name type="scientific">Rhizophlyctis rosea</name>
    <dbReference type="NCBI Taxonomy" id="64517"/>
    <lineage>
        <taxon>Eukaryota</taxon>
        <taxon>Fungi</taxon>
        <taxon>Fungi incertae sedis</taxon>
        <taxon>Chytridiomycota</taxon>
        <taxon>Chytridiomycota incertae sedis</taxon>
        <taxon>Chytridiomycetes</taxon>
        <taxon>Rhizophlyctidales</taxon>
        <taxon>Rhizophlyctidaceae</taxon>
        <taxon>Rhizophlyctis</taxon>
    </lineage>
</organism>
<dbReference type="GO" id="GO:0003723">
    <property type="term" value="F:RNA binding"/>
    <property type="evidence" value="ECO:0007669"/>
    <property type="project" value="InterPro"/>
</dbReference>
<feature type="domain" description="Pseudouridine synthase RsuA/RluA-like" evidence="3">
    <location>
        <begin position="100"/>
        <end position="172"/>
    </location>
</feature>
<protein>
    <recommendedName>
        <fullName evidence="3">Pseudouridine synthase RsuA/RluA-like domain-containing protein</fullName>
    </recommendedName>
</protein>
<dbReference type="GO" id="GO:0000455">
    <property type="term" value="P:enzyme-directed rRNA pseudouridine synthesis"/>
    <property type="evidence" value="ECO:0007669"/>
    <property type="project" value="TreeGrafter"/>
</dbReference>
<reference evidence="4" key="1">
    <citation type="submission" date="2020-05" db="EMBL/GenBank/DDBJ databases">
        <title>Phylogenomic resolution of chytrid fungi.</title>
        <authorList>
            <person name="Stajich J.E."/>
            <person name="Amses K."/>
            <person name="Simmons R."/>
            <person name="Seto K."/>
            <person name="Myers J."/>
            <person name="Bonds A."/>
            <person name="Quandt C.A."/>
            <person name="Barry K."/>
            <person name="Liu P."/>
            <person name="Grigoriev I."/>
            <person name="Longcore J.E."/>
            <person name="James T.Y."/>
        </authorList>
    </citation>
    <scope>NUCLEOTIDE SEQUENCE</scope>
    <source>
        <strain evidence="4">JEL0318</strain>
    </source>
</reference>
<feature type="region of interest" description="Disordered" evidence="2">
    <location>
        <begin position="251"/>
        <end position="289"/>
    </location>
</feature>
<feature type="compositionally biased region" description="Basic and acidic residues" evidence="2">
    <location>
        <begin position="279"/>
        <end position="289"/>
    </location>
</feature>
<dbReference type="AlphaFoldDB" id="A0AAD5X7V0"/>
<dbReference type="InterPro" id="IPR020103">
    <property type="entry name" value="PsdUridine_synth_cat_dom_sf"/>
</dbReference>
<proteinExistence type="inferred from homology"/>
<dbReference type="InterPro" id="IPR050188">
    <property type="entry name" value="RluA_PseudoU_synthase"/>
</dbReference>
<dbReference type="Pfam" id="PF00849">
    <property type="entry name" value="PseudoU_synth_2"/>
    <property type="match status" value="1"/>
</dbReference>
<feature type="region of interest" description="Disordered" evidence="2">
    <location>
        <begin position="1"/>
        <end position="52"/>
    </location>
</feature>
<dbReference type="PANTHER" id="PTHR21600:SF87">
    <property type="entry name" value="RNA PSEUDOURIDYLATE SYNTHASE DOMAIN-CONTAINING PROTEIN 1"/>
    <property type="match status" value="1"/>
</dbReference>
<gene>
    <name evidence="4" type="ORF">HK097_011118</name>
</gene>